<reference evidence="3" key="1">
    <citation type="submission" date="2025-08" db="UniProtKB">
        <authorList>
            <consortium name="Ensembl"/>
        </authorList>
    </citation>
    <scope>IDENTIFICATION</scope>
</reference>
<dbReference type="PANTHER" id="PTHR14987:SF3">
    <property type="entry name" value="LBH DOMAIN-CONTAINING PROTEIN 2"/>
    <property type="match status" value="1"/>
</dbReference>
<feature type="domain" description="LBH" evidence="2">
    <location>
        <begin position="66"/>
        <end position="135"/>
    </location>
</feature>
<evidence type="ECO:0000256" key="1">
    <source>
        <dbReference type="SAM" id="MobiDB-lite"/>
    </source>
</evidence>
<dbReference type="AlphaFoldDB" id="A0A8C8I3T1"/>
<evidence type="ECO:0000259" key="2">
    <source>
        <dbReference type="Pfam" id="PF15317"/>
    </source>
</evidence>
<sequence length="185" mass="20187">MVSVESPDCASAHTPVLGCWGNFIQISLCIRTLATRISLYQKKRKDSEKNIFLNSALKDVNAPNRMTEVMNTQEPVIKDFSVAGAASGDQGISFQIFPDTHERNPKLSKRLPSIVVEPSDGGNVESGELRWPPMDPNSVEALGGMQPHKHTPLQTTQDQAADEDLNHGVQDSSEVVYGAVVEESN</sequence>
<protein>
    <recommendedName>
        <fullName evidence="2">LBH domain-containing protein</fullName>
    </recommendedName>
</protein>
<keyword evidence="4" id="KW-1185">Reference proteome</keyword>
<dbReference type="InterPro" id="IPR042945">
    <property type="entry name" value="LBH_dom_prot"/>
</dbReference>
<dbReference type="GeneTree" id="ENSGT00940000164834"/>
<feature type="region of interest" description="Disordered" evidence="1">
    <location>
        <begin position="117"/>
        <end position="172"/>
    </location>
</feature>
<proteinExistence type="predicted"/>
<reference evidence="3" key="2">
    <citation type="submission" date="2025-09" db="UniProtKB">
        <authorList>
            <consortium name="Ensembl"/>
        </authorList>
    </citation>
    <scope>IDENTIFICATION</scope>
</reference>
<name>A0A8C8I3T1_ONCTS</name>
<dbReference type="PANTHER" id="PTHR14987">
    <property type="entry name" value="PROTEIN LBH-RELATED"/>
    <property type="match status" value="1"/>
</dbReference>
<dbReference type="InterPro" id="IPR038990">
    <property type="entry name" value="LBH_dom"/>
</dbReference>
<organism evidence="3 4">
    <name type="scientific">Oncorhynchus tshawytscha</name>
    <name type="common">Chinook salmon</name>
    <name type="synonym">Salmo tshawytscha</name>
    <dbReference type="NCBI Taxonomy" id="74940"/>
    <lineage>
        <taxon>Eukaryota</taxon>
        <taxon>Metazoa</taxon>
        <taxon>Chordata</taxon>
        <taxon>Craniata</taxon>
        <taxon>Vertebrata</taxon>
        <taxon>Euteleostomi</taxon>
        <taxon>Actinopterygii</taxon>
        <taxon>Neopterygii</taxon>
        <taxon>Teleostei</taxon>
        <taxon>Protacanthopterygii</taxon>
        <taxon>Salmoniformes</taxon>
        <taxon>Salmonidae</taxon>
        <taxon>Salmoninae</taxon>
        <taxon>Oncorhynchus</taxon>
    </lineage>
</organism>
<gene>
    <name evidence="3" type="primary">LOC112246851</name>
</gene>
<dbReference type="Ensembl" id="ENSOTST00005079570.2">
    <property type="protein sequence ID" value="ENSOTSP00005073431.1"/>
    <property type="gene ID" value="ENSOTSG00005034644.2"/>
</dbReference>
<accession>A0A8C8I3T1</accession>
<dbReference type="Proteomes" id="UP000694402">
    <property type="component" value="Unassembled WGS sequence"/>
</dbReference>
<dbReference type="Pfam" id="PF15317">
    <property type="entry name" value="Lbh"/>
    <property type="match status" value="1"/>
</dbReference>
<evidence type="ECO:0000313" key="3">
    <source>
        <dbReference type="Ensembl" id="ENSOTSP00005073431.1"/>
    </source>
</evidence>
<evidence type="ECO:0000313" key="4">
    <source>
        <dbReference type="Proteomes" id="UP000694402"/>
    </source>
</evidence>